<dbReference type="PANTHER" id="PTHR34478">
    <property type="entry name" value="PROTEIN LEMA"/>
    <property type="match status" value="1"/>
</dbReference>
<dbReference type="Pfam" id="PF04011">
    <property type="entry name" value="LemA"/>
    <property type="match status" value="1"/>
</dbReference>
<dbReference type="STRING" id="1802223.A2358_03175"/>
<name>A0A1G2IWM8_9BACT</name>
<keyword evidence="5 6" id="KW-0472">Membrane</keyword>
<dbReference type="SUPFAM" id="SSF140478">
    <property type="entry name" value="LemA-like"/>
    <property type="match status" value="1"/>
</dbReference>
<gene>
    <name evidence="7" type="ORF">A2358_03175</name>
</gene>
<sequence>MSIILWIILTVIVLLILWIIMAFNSLVVLKNRAKEAWSDIDVQLKRRYDLIPNLVETVRGYAAHERELFEKVTQARANAMLAQGVKEKAGAENMLSNTLKSLFAISENYPDLKASVNFLELQRELSDTEDKIQAARRFYNTNVRDLNIKIESFPDNVIASTFGFKQMDLFETKNEVEREPVSVKF</sequence>
<evidence type="ECO:0000256" key="3">
    <source>
        <dbReference type="ARBA" id="ARBA00022692"/>
    </source>
</evidence>
<protein>
    <recommendedName>
        <fullName evidence="9">LemA family protein</fullName>
    </recommendedName>
</protein>
<evidence type="ECO:0000256" key="1">
    <source>
        <dbReference type="ARBA" id="ARBA00004167"/>
    </source>
</evidence>
<organism evidence="7 8">
    <name type="scientific">Candidatus Staskawiczbacteria bacterium RIFOXYB1_FULL_37_44</name>
    <dbReference type="NCBI Taxonomy" id="1802223"/>
    <lineage>
        <taxon>Bacteria</taxon>
        <taxon>Candidatus Staskawicziibacteriota</taxon>
    </lineage>
</organism>
<comment type="similarity">
    <text evidence="2">Belongs to the LemA family.</text>
</comment>
<proteinExistence type="inferred from homology"/>
<keyword evidence="4 6" id="KW-1133">Transmembrane helix</keyword>
<evidence type="ECO:0000256" key="6">
    <source>
        <dbReference type="SAM" id="Phobius"/>
    </source>
</evidence>
<keyword evidence="3 6" id="KW-0812">Transmembrane</keyword>
<comment type="subcellular location">
    <subcellularLocation>
        <location evidence="1">Membrane</location>
        <topology evidence="1">Single-pass membrane protein</topology>
    </subcellularLocation>
</comment>
<evidence type="ECO:0000256" key="5">
    <source>
        <dbReference type="ARBA" id="ARBA00023136"/>
    </source>
</evidence>
<dbReference type="AlphaFoldDB" id="A0A1G2IWM8"/>
<comment type="caution">
    <text evidence="7">The sequence shown here is derived from an EMBL/GenBank/DDBJ whole genome shotgun (WGS) entry which is preliminary data.</text>
</comment>
<evidence type="ECO:0008006" key="9">
    <source>
        <dbReference type="Google" id="ProtNLM"/>
    </source>
</evidence>
<dbReference type="EMBL" id="MHPJ01000006">
    <property type="protein sequence ID" value="OGZ79236.1"/>
    <property type="molecule type" value="Genomic_DNA"/>
</dbReference>
<evidence type="ECO:0000256" key="4">
    <source>
        <dbReference type="ARBA" id="ARBA00022989"/>
    </source>
</evidence>
<evidence type="ECO:0000256" key="2">
    <source>
        <dbReference type="ARBA" id="ARBA00008854"/>
    </source>
</evidence>
<dbReference type="InterPro" id="IPR023353">
    <property type="entry name" value="LemA-like_dom_sf"/>
</dbReference>
<dbReference type="Proteomes" id="UP000178650">
    <property type="component" value="Unassembled WGS sequence"/>
</dbReference>
<dbReference type="InterPro" id="IPR007156">
    <property type="entry name" value="MamQ_LemA"/>
</dbReference>
<accession>A0A1G2IWM8</accession>
<feature type="transmembrane region" description="Helical" evidence="6">
    <location>
        <begin position="6"/>
        <end position="29"/>
    </location>
</feature>
<evidence type="ECO:0000313" key="8">
    <source>
        <dbReference type="Proteomes" id="UP000178650"/>
    </source>
</evidence>
<reference evidence="7 8" key="1">
    <citation type="journal article" date="2016" name="Nat. Commun.">
        <title>Thousands of microbial genomes shed light on interconnected biogeochemical processes in an aquifer system.</title>
        <authorList>
            <person name="Anantharaman K."/>
            <person name="Brown C.T."/>
            <person name="Hug L.A."/>
            <person name="Sharon I."/>
            <person name="Castelle C.J."/>
            <person name="Probst A.J."/>
            <person name="Thomas B.C."/>
            <person name="Singh A."/>
            <person name="Wilkins M.J."/>
            <person name="Karaoz U."/>
            <person name="Brodie E.L."/>
            <person name="Williams K.H."/>
            <person name="Hubbard S.S."/>
            <person name="Banfield J.F."/>
        </authorList>
    </citation>
    <scope>NUCLEOTIDE SEQUENCE [LARGE SCALE GENOMIC DNA]</scope>
</reference>
<dbReference type="Gene3D" id="1.20.1440.20">
    <property type="entry name" value="LemA-like domain"/>
    <property type="match status" value="1"/>
</dbReference>
<dbReference type="GO" id="GO:0016020">
    <property type="term" value="C:membrane"/>
    <property type="evidence" value="ECO:0007669"/>
    <property type="project" value="UniProtKB-SubCell"/>
</dbReference>
<evidence type="ECO:0000313" key="7">
    <source>
        <dbReference type="EMBL" id="OGZ79236.1"/>
    </source>
</evidence>
<dbReference type="PANTHER" id="PTHR34478:SF2">
    <property type="entry name" value="MEMBRANE PROTEIN"/>
    <property type="match status" value="1"/>
</dbReference>